<dbReference type="OrthoDB" id="9809365at2"/>
<sequence length="352" mass="42309">MGAKEQAKEIVMAFLRNYPKLKKKIESLVIEDELIEHHPDVYRQIRYEGFYEIITELEAEHVIKRIKNSGTNKKRDALYKVYTITLPEKVVDVEIRNDFHPLMDMIYYRTRLKNYAELEPYFLKINDFLSKEDDGWLTLNERSFQIFRNEKWLDKNKGVLKNIGLSIQVLRCYKTYEPFMYYAREIKQKKVNALIIENKDSFHTFKELFKKGYCSFYGTTFDFVIYGEGKKIISSFAYLDELEAYRDHTFTSYYFGDIDPEGINIWKKLNMENHAVILPFVPFYSYMVNEFGAEAPKMGKDQLTKFNDYDSFYTHFPKKECQIMKRLLRERRYLPQEALHRNLLKEMSVRID</sequence>
<keyword evidence="5" id="KW-1185">Reference proteome</keyword>
<reference evidence="3 5" key="1">
    <citation type="submission" date="2016-10" db="EMBL/GenBank/DDBJ databases">
        <title>Draft genome sequences of four alkaliphilic bacteria belonging to the Anaerobacillus genus.</title>
        <authorList>
            <person name="Bassil N.M."/>
            <person name="Lloyd J.R."/>
        </authorList>
    </citation>
    <scope>NUCLEOTIDE SEQUENCE [LARGE SCALE GENOMIC DNA]</scope>
    <source>
        <strain evidence="3 5">NB2006</strain>
    </source>
</reference>
<dbReference type="KEGG" id="aia:AWH56_003825"/>
<name>A0A1S2LCD7_9BACI</name>
<reference evidence="4 5" key="3">
    <citation type="journal article" date="2019" name="Int. J. Syst. Evol. Microbiol.">
        <title>Anaerobacillus isosaccharinicus sp. nov., an alkaliphilic bacterium which degrades isosaccharinic acid.</title>
        <authorList>
            <person name="Bassil N.M."/>
            <person name="Lloyd J.R."/>
        </authorList>
    </citation>
    <scope>NUCLEOTIDE SEQUENCE [LARGE SCALE GENOMIC DNA]</scope>
    <source>
        <strain evidence="4 5">NB2006</strain>
    </source>
</reference>
<dbReference type="Proteomes" id="UP000180175">
    <property type="component" value="Chromosome"/>
</dbReference>
<feature type="domain" description="Wadjet protein JetD C-terminal" evidence="1">
    <location>
        <begin position="185"/>
        <end position="273"/>
    </location>
</feature>
<reference evidence="4 5" key="2">
    <citation type="journal article" date="2017" name="Genome Announc.">
        <title>Draft Genome Sequences of Four Alkaliphilic Bacteria Belonging to the Anaerobacillus Genus.</title>
        <authorList>
            <person name="Bassil N.M."/>
            <person name="Lloyd J.R."/>
        </authorList>
    </citation>
    <scope>NUCLEOTIDE SEQUENCE [LARGE SCALE GENOMIC DNA]</scope>
    <source>
        <strain evidence="4 5">NB2006</strain>
    </source>
</reference>
<organism evidence="3 5">
    <name type="scientific">Anaerobacillus isosaccharinicus</name>
    <dbReference type="NCBI Taxonomy" id="1532552"/>
    <lineage>
        <taxon>Bacteria</taxon>
        <taxon>Bacillati</taxon>
        <taxon>Bacillota</taxon>
        <taxon>Bacilli</taxon>
        <taxon>Bacillales</taxon>
        <taxon>Bacillaceae</taxon>
        <taxon>Anaerobacillus</taxon>
    </lineage>
</organism>
<evidence type="ECO:0000313" key="2">
    <source>
        <dbReference type="EMBL" id="OIJ09243.1"/>
    </source>
</evidence>
<dbReference type="EMBL" id="LQXD01000155">
    <property type="protein sequence ID" value="OIJ09243.1"/>
    <property type="molecule type" value="Genomic_DNA"/>
</dbReference>
<dbReference type="InterPro" id="IPR024534">
    <property type="entry name" value="JetD_C"/>
</dbReference>
<evidence type="ECO:0000313" key="4">
    <source>
        <dbReference type="EMBL" id="QOY36794.1"/>
    </source>
</evidence>
<dbReference type="AlphaFoldDB" id="A0A1S2LCD7"/>
<proteinExistence type="predicted"/>
<dbReference type="Pfam" id="PF09983">
    <property type="entry name" value="JetD_C"/>
    <property type="match status" value="1"/>
</dbReference>
<dbReference type="EMBL" id="CP063356">
    <property type="protein sequence ID" value="QOY36794.1"/>
    <property type="molecule type" value="Genomic_DNA"/>
</dbReference>
<evidence type="ECO:0000313" key="5">
    <source>
        <dbReference type="Proteomes" id="UP000180175"/>
    </source>
</evidence>
<gene>
    <name evidence="4" type="ORF">AWH56_003825</name>
    <name evidence="3" type="ORF">AWH56_17165</name>
    <name evidence="2" type="ORF">AWH56_17805</name>
</gene>
<evidence type="ECO:0000259" key="1">
    <source>
        <dbReference type="Pfam" id="PF09983"/>
    </source>
</evidence>
<dbReference type="EMBL" id="LQXD01000149">
    <property type="protein sequence ID" value="OIJ10026.1"/>
    <property type="molecule type" value="Genomic_DNA"/>
</dbReference>
<dbReference type="RefSeq" id="WP_071318206.1">
    <property type="nucleotide sequence ID" value="NZ_CP063356.2"/>
</dbReference>
<protein>
    <recommendedName>
        <fullName evidence="1">Wadjet protein JetD C-terminal domain-containing protein</fullName>
    </recommendedName>
</protein>
<accession>A0A1S2LCD7</accession>
<reference evidence="4" key="4">
    <citation type="submission" date="2020-10" db="EMBL/GenBank/DDBJ databases">
        <authorList>
            <person name="Bassil N.M."/>
            <person name="Lloyd J.R."/>
        </authorList>
    </citation>
    <scope>NUCLEOTIDE SEQUENCE</scope>
    <source>
        <strain evidence="4">NB2006</strain>
    </source>
</reference>
<evidence type="ECO:0000313" key="3">
    <source>
        <dbReference type="EMBL" id="OIJ10026.1"/>
    </source>
</evidence>